<evidence type="ECO:0000313" key="3">
    <source>
        <dbReference type="Proteomes" id="UP001172155"/>
    </source>
</evidence>
<dbReference type="GO" id="GO:0005737">
    <property type="term" value="C:cytoplasm"/>
    <property type="evidence" value="ECO:0007669"/>
    <property type="project" value="TreeGrafter"/>
</dbReference>
<dbReference type="Pfam" id="PF00106">
    <property type="entry name" value="adh_short"/>
    <property type="match status" value="1"/>
</dbReference>
<dbReference type="Gene3D" id="3.40.50.720">
    <property type="entry name" value="NAD(P)-binding Rossmann-like Domain"/>
    <property type="match status" value="1"/>
</dbReference>
<protein>
    <recommendedName>
        <fullName evidence="4">NAD(P)-binding protein</fullName>
    </recommendedName>
</protein>
<gene>
    <name evidence="2" type="ORF">B0T18DRAFT_433674</name>
</gene>
<dbReference type="PANTHER" id="PTHR43544">
    <property type="entry name" value="SHORT-CHAIN DEHYDROGENASE/REDUCTASE"/>
    <property type="match status" value="1"/>
</dbReference>
<evidence type="ECO:0000256" key="1">
    <source>
        <dbReference type="ARBA" id="ARBA00006484"/>
    </source>
</evidence>
<dbReference type="EMBL" id="JAUKUD010000007">
    <property type="protein sequence ID" value="KAK0738948.1"/>
    <property type="molecule type" value="Genomic_DNA"/>
</dbReference>
<proteinExistence type="inferred from homology"/>
<keyword evidence="3" id="KW-1185">Reference proteome</keyword>
<dbReference type="PRINTS" id="PR00081">
    <property type="entry name" value="GDHRDH"/>
</dbReference>
<reference evidence="2" key="1">
    <citation type="submission" date="2023-06" db="EMBL/GenBank/DDBJ databases">
        <title>Genome-scale phylogeny and comparative genomics of the fungal order Sordariales.</title>
        <authorList>
            <consortium name="Lawrence Berkeley National Laboratory"/>
            <person name="Hensen N."/>
            <person name="Bonometti L."/>
            <person name="Westerberg I."/>
            <person name="Brannstrom I.O."/>
            <person name="Guillou S."/>
            <person name="Cros-Aarteil S."/>
            <person name="Calhoun S."/>
            <person name="Haridas S."/>
            <person name="Kuo A."/>
            <person name="Mondo S."/>
            <person name="Pangilinan J."/>
            <person name="Riley R."/>
            <person name="LaButti K."/>
            <person name="Andreopoulos B."/>
            <person name="Lipzen A."/>
            <person name="Chen C."/>
            <person name="Yanf M."/>
            <person name="Daum C."/>
            <person name="Ng V."/>
            <person name="Clum A."/>
            <person name="Steindorff A."/>
            <person name="Ohm R."/>
            <person name="Martin F."/>
            <person name="Silar P."/>
            <person name="Natvig D."/>
            <person name="Lalanne C."/>
            <person name="Gautier V."/>
            <person name="Ament-velasquez S.L."/>
            <person name="Kruys A."/>
            <person name="Hutchinson M.I."/>
            <person name="Powell A.J."/>
            <person name="Barry K."/>
            <person name="Miller A.N."/>
            <person name="Grigoriev I.V."/>
            <person name="Debuchy R."/>
            <person name="Gladieux P."/>
            <person name="Thoren M.H."/>
            <person name="Johannesson H."/>
        </authorList>
    </citation>
    <scope>NUCLEOTIDE SEQUENCE</scope>
    <source>
        <strain evidence="2">SMH3187-1</strain>
    </source>
</reference>
<evidence type="ECO:0000313" key="2">
    <source>
        <dbReference type="EMBL" id="KAK0738948.1"/>
    </source>
</evidence>
<dbReference type="InterPro" id="IPR002347">
    <property type="entry name" value="SDR_fam"/>
</dbReference>
<dbReference type="InterPro" id="IPR036291">
    <property type="entry name" value="NAD(P)-bd_dom_sf"/>
</dbReference>
<name>A0AA40EIM7_9PEZI</name>
<dbReference type="Proteomes" id="UP001172155">
    <property type="component" value="Unassembled WGS sequence"/>
</dbReference>
<dbReference type="GO" id="GO:0019748">
    <property type="term" value="P:secondary metabolic process"/>
    <property type="evidence" value="ECO:0007669"/>
    <property type="project" value="TreeGrafter"/>
</dbReference>
<comment type="caution">
    <text evidence="2">The sequence shown here is derived from an EMBL/GenBank/DDBJ whole genome shotgun (WGS) entry which is preliminary data.</text>
</comment>
<dbReference type="SUPFAM" id="SSF51735">
    <property type="entry name" value="NAD(P)-binding Rossmann-fold domains"/>
    <property type="match status" value="1"/>
</dbReference>
<dbReference type="InterPro" id="IPR051468">
    <property type="entry name" value="Fungal_SecMetab_SDRs"/>
</dbReference>
<dbReference type="PANTHER" id="PTHR43544:SF32">
    <property type="entry name" value="CHAIN DEHYDROGENASE, PUTATIVE (AFU_ORTHOLOGUE AFUA_5G01530)-RELATED"/>
    <property type="match status" value="1"/>
</dbReference>
<sequence>MFDEGGIGYEIVKALPASPKPYHVLLGSRSLDCGHQAAAQLRSELPSTANTVEPLQLDLLSDAPIEAAFSAVQSANRRLDVLINNAGLTRDLNVLRGTATLRASLTDSYAVNVAGTHVVSSTFVPLLLRSTDPRLIFISRLGTFASATKRGYPVPATLGRGTWPKSEVTFETLGYRCSKTAMNMLMLNYRRKLEVDGVKVWAVLPGFLETDLGGERELAREMGAGHPRLGGEVVRRVVEGERDGEPGWLINKDGIVEF</sequence>
<dbReference type="AlphaFoldDB" id="A0AA40EIM7"/>
<organism evidence="2 3">
    <name type="scientific">Schizothecium vesticola</name>
    <dbReference type="NCBI Taxonomy" id="314040"/>
    <lineage>
        <taxon>Eukaryota</taxon>
        <taxon>Fungi</taxon>
        <taxon>Dikarya</taxon>
        <taxon>Ascomycota</taxon>
        <taxon>Pezizomycotina</taxon>
        <taxon>Sordariomycetes</taxon>
        <taxon>Sordariomycetidae</taxon>
        <taxon>Sordariales</taxon>
        <taxon>Schizotheciaceae</taxon>
        <taxon>Schizothecium</taxon>
    </lineage>
</organism>
<evidence type="ECO:0008006" key="4">
    <source>
        <dbReference type="Google" id="ProtNLM"/>
    </source>
</evidence>
<accession>A0AA40EIM7</accession>
<comment type="similarity">
    <text evidence="1">Belongs to the short-chain dehydrogenases/reductases (SDR) family.</text>
</comment>
<dbReference type="GO" id="GO:0016491">
    <property type="term" value="F:oxidoreductase activity"/>
    <property type="evidence" value="ECO:0007669"/>
    <property type="project" value="TreeGrafter"/>
</dbReference>